<dbReference type="GO" id="GO:0030288">
    <property type="term" value="C:outer membrane-bounded periplasmic space"/>
    <property type="evidence" value="ECO:0007669"/>
    <property type="project" value="TreeGrafter"/>
</dbReference>
<gene>
    <name evidence="3" type="ORF">AMJ44_14390</name>
</gene>
<reference evidence="3 4" key="1">
    <citation type="journal article" date="2015" name="Microbiome">
        <title>Genomic resolution of linkages in carbon, nitrogen, and sulfur cycling among widespread estuary sediment bacteria.</title>
        <authorList>
            <person name="Baker B.J."/>
            <person name="Lazar C.S."/>
            <person name="Teske A.P."/>
            <person name="Dick G.J."/>
        </authorList>
    </citation>
    <scope>NUCLEOTIDE SEQUENCE [LARGE SCALE GENOMIC DNA]</scope>
    <source>
        <strain evidence="3">DG_54_3</strain>
    </source>
</reference>
<proteinExistence type="predicted"/>
<keyword evidence="1" id="KW-0378">Hydrolase</keyword>
<accession>A0A0S7XMP2</accession>
<dbReference type="PANTHER" id="PTHR30404:SF0">
    <property type="entry name" value="N-ACETYLMURAMOYL-L-ALANINE AMIDASE AMIC"/>
    <property type="match status" value="1"/>
</dbReference>
<evidence type="ECO:0000259" key="2">
    <source>
        <dbReference type="SMART" id="SM00646"/>
    </source>
</evidence>
<dbReference type="CDD" id="cd15482">
    <property type="entry name" value="Sialidase_non-viral"/>
    <property type="match status" value="1"/>
</dbReference>
<dbReference type="Gene3D" id="3.40.630.40">
    <property type="entry name" value="Zn-dependent exopeptidases"/>
    <property type="match status" value="1"/>
</dbReference>
<dbReference type="InterPro" id="IPR050695">
    <property type="entry name" value="N-acetylmuramoyl_amidase_3"/>
</dbReference>
<dbReference type="SMART" id="SM00646">
    <property type="entry name" value="Ami_3"/>
    <property type="match status" value="1"/>
</dbReference>
<dbReference type="EMBL" id="LIZX01000233">
    <property type="protein sequence ID" value="KPJ63503.1"/>
    <property type="molecule type" value="Genomic_DNA"/>
</dbReference>
<comment type="caution">
    <text evidence="3">The sequence shown here is derived from an EMBL/GenBank/DDBJ whole genome shotgun (WGS) entry which is preliminary data.</text>
</comment>
<dbReference type="Proteomes" id="UP000051861">
    <property type="component" value="Unassembled WGS sequence"/>
</dbReference>
<dbReference type="Pfam" id="PF01520">
    <property type="entry name" value="Amidase_3"/>
    <property type="match status" value="1"/>
</dbReference>
<organism evidence="3 4">
    <name type="scientific">candidate division WOR-1 bacterium DG_54_3</name>
    <dbReference type="NCBI Taxonomy" id="1703775"/>
    <lineage>
        <taxon>Bacteria</taxon>
        <taxon>Bacillati</taxon>
        <taxon>Saganbacteria</taxon>
    </lineage>
</organism>
<protein>
    <recommendedName>
        <fullName evidence="2">MurNAc-LAA domain-containing protein</fullName>
    </recommendedName>
</protein>
<dbReference type="SUPFAM" id="SSF53187">
    <property type="entry name" value="Zn-dependent exopeptidases"/>
    <property type="match status" value="1"/>
</dbReference>
<dbReference type="SUPFAM" id="SSF50939">
    <property type="entry name" value="Sialidases"/>
    <property type="match status" value="2"/>
</dbReference>
<dbReference type="GO" id="GO:0009253">
    <property type="term" value="P:peptidoglycan catabolic process"/>
    <property type="evidence" value="ECO:0007669"/>
    <property type="project" value="InterPro"/>
</dbReference>
<dbReference type="NCBIfam" id="TIGR04183">
    <property type="entry name" value="Por_Secre_tail"/>
    <property type="match status" value="1"/>
</dbReference>
<sequence length="782" mass="87949">MRSQRDIVAVISLFIVLILFLCPTAIYAQMGLDGKSVCIDPGHGGSDPGCPGYNGDAYPDEADITLQICHDFLEGYINYAGGNVYVTRITDVNPIQGFGGPPYSDTYRYRVAVANGETPDAYGYRAPDGGVDYFVSVHCNSSGNPNAHGTQIMVWGPDTWNTNVNTNTNRFRMALNIVNAYVSTTEDIYWDAGIWENGPGWVDQPDEGYTPPTDGIYGRDDLWVIKHTIMPANLVETEFATNPTAWGHLTDSLWSGGYQDYAAHGITFGLIGFTGGTWGPDVRLTYDDPCLWPAITVSGSKVHVVWQDWWKNIDIYYNRSDDGGCSWGIGRRLTYSDSFSINGAMAAARGSNVYLVWSDCYSGIFFKRSLDDGNSWSENVQLSYNPNCEYYYGIPDIVVGDDGRIHIVWDDNREGQFEIYYICSLNGGTSWEPETRLTYTGGTGCPKIMADAFGNVHIVWNKYVGKGQEGDTLYQPWANIYRGWRRSLGKGGPYEIYYMRSTNGGDIWGPEIRLAHGSGTSMWPSVATDGSGRVHVVWSDSRDNPEYWEVYYKRSTNGGDSWGPDTRLTYGGANRRNWTMSIIATDGSDWEHIVWVDERDDNYNGDSELYYKRSMDGGETWELEKRLTNASGAGYNPSMATDDYNRVHIVWGEEYRVEDVAWNIYYKRSGFGCDGWEVSVDQVQEAMAIPSQYSLSQNYPNPFNPDTRIEYSLPQDSQVKLTVYNTLGQRVKTLVNEEQKSGFHTVRWNGENEEGRDVSSGIYFYRMVAGNFSQTKKMVILK</sequence>
<name>A0A0S7XMP2_UNCSA</name>
<dbReference type="Gene3D" id="2.120.10.10">
    <property type="match status" value="2"/>
</dbReference>
<dbReference type="InterPro" id="IPR036278">
    <property type="entry name" value="Sialidase_sf"/>
</dbReference>
<dbReference type="AlphaFoldDB" id="A0A0S7XMP2"/>
<dbReference type="Gene3D" id="2.60.40.4070">
    <property type="match status" value="1"/>
</dbReference>
<feature type="domain" description="MurNAc-LAA" evidence="2">
    <location>
        <begin position="125"/>
        <end position="271"/>
    </location>
</feature>
<evidence type="ECO:0000313" key="4">
    <source>
        <dbReference type="Proteomes" id="UP000051861"/>
    </source>
</evidence>
<evidence type="ECO:0000313" key="3">
    <source>
        <dbReference type="EMBL" id="KPJ63503.1"/>
    </source>
</evidence>
<dbReference type="InterPro" id="IPR002508">
    <property type="entry name" value="MurNAc-LAA_cat"/>
</dbReference>
<dbReference type="CDD" id="cd02696">
    <property type="entry name" value="MurNAc-LAA"/>
    <property type="match status" value="1"/>
</dbReference>
<dbReference type="InterPro" id="IPR026444">
    <property type="entry name" value="Secre_tail"/>
</dbReference>
<dbReference type="InterPro" id="IPR025965">
    <property type="entry name" value="FlgD/Vpr_Ig-like"/>
</dbReference>
<dbReference type="Pfam" id="PF13860">
    <property type="entry name" value="FlgD_ig"/>
    <property type="match status" value="1"/>
</dbReference>
<dbReference type="GO" id="GO:0008745">
    <property type="term" value="F:N-acetylmuramoyl-L-alanine amidase activity"/>
    <property type="evidence" value="ECO:0007669"/>
    <property type="project" value="InterPro"/>
</dbReference>
<evidence type="ECO:0000256" key="1">
    <source>
        <dbReference type="ARBA" id="ARBA00022801"/>
    </source>
</evidence>
<dbReference type="PANTHER" id="PTHR30404">
    <property type="entry name" value="N-ACETYLMURAMOYL-L-ALANINE AMIDASE"/>
    <property type="match status" value="1"/>
</dbReference>